<dbReference type="InterPro" id="IPR029039">
    <property type="entry name" value="Flavoprotein-like_sf"/>
</dbReference>
<dbReference type="Proteomes" id="UP000254869">
    <property type="component" value="Unassembled WGS sequence"/>
</dbReference>
<organism evidence="2 3">
    <name type="scientific">Nocardia pseudobrasiliensis</name>
    <dbReference type="NCBI Taxonomy" id="45979"/>
    <lineage>
        <taxon>Bacteria</taxon>
        <taxon>Bacillati</taxon>
        <taxon>Actinomycetota</taxon>
        <taxon>Actinomycetes</taxon>
        <taxon>Mycobacteriales</taxon>
        <taxon>Nocardiaceae</taxon>
        <taxon>Nocardia</taxon>
    </lineage>
</organism>
<gene>
    <name evidence="2" type="ORF">DFR76_101592</name>
</gene>
<dbReference type="InterPro" id="IPR008254">
    <property type="entry name" value="Flavodoxin/NO_synth"/>
</dbReference>
<dbReference type="InterPro" id="IPR005025">
    <property type="entry name" value="FMN_Rdtase-like_dom"/>
</dbReference>
<dbReference type="AlphaFoldDB" id="A0A370IHW0"/>
<evidence type="ECO:0000259" key="1">
    <source>
        <dbReference type="PROSITE" id="PS50902"/>
    </source>
</evidence>
<dbReference type="GO" id="GO:0010181">
    <property type="term" value="F:FMN binding"/>
    <property type="evidence" value="ECO:0007669"/>
    <property type="project" value="InterPro"/>
</dbReference>
<dbReference type="Pfam" id="PF03358">
    <property type="entry name" value="FMN_red"/>
    <property type="match status" value="1"/>
</dbReference>
<dbReference type="RefSeq" id="WP_114755448.1">
    <property type="nucleotide sequence ID" value="NZ_QQBC01000001.1"/>
</dbReference>
<dbReference type="EMBL" id="QQBC01000001">
    <property type="protein sequence ID" value="RDI69054.1"/>
    <property type="molecule type" value="Genomic_DNA"/>
</dbReference>
<reference evidence="2 3" key="1">
    <citation type="submission" date="2018-07" db="EMBL/GenBank/DDBJ databases">
        <title>Genomic Encyclopedia of Type Strains, Phase IV (KMG-IV): sequencing the most valuable type-strain genomes for metagenomic binning, comparative biology and taxonomic classification.</title>
        <authorList>
            <person name="Goeker M."/>
        </authorList>
    </citation>
    <scope>NUCLEOTIDE SEQUENCE [LARGE SCALE GENOMIC DNA]</scope>
    <source>
        <strain evidence="2 3">DSM 44290</strain>
    </source>
</reference>
<keyword evidence="3" id="KW-1185">Reference proteome</keyword>
<sequence length="226" mass="24216">MIRLSIIYHSQSGNVHRLAAAAAATAEGLGAQTRLRKVPKLADPRLLDVQAYADLNEATADIPDATHDDLVWADAIMIGTPVVFGLPAPELIHFINHSGMVSIPGKLMNKAVSVFTSGAGLHAGQETTILAVHNAVCHWGSLIIPNGSSVDILTTEQNGGLPYGTCNSSWHKPNNVSDDNLAAINYQTTRMIEVATAYQIGLEQTTSSIQFTDIEKLGKKYNFELA</sequence>
<accession>A0A370IHW0</accession>
<dbReference type="PROSITE" id="PS50902">
    <property type="entry name" value="FLAVODOXIN_LIKE"/>
    <property type="match status" value="1"/>
</dbReference>
<protein>
    <submittedName>
        <fullName evidence="2">NAD(P)H dehydrogenase (Quinone)</fullName>
    </submittedName>
</protein>
<feature type="domain" description="Flavodoxin-like" evidence="1">
    <location>
        <begin position="4"/>
        <end position="189"/>
    </location>
</feature>
<dbReference type="Gene3D" id="3.40.50.360">
    <property type="match status" value="1"/>
</dbReference>
<proteinExistence type="predicted"/>
<dbReference type="SUPFAM" id="SSF52218">
    <property type="entry name" value="Flavoproteins"/>
    <property type="match status" value="1"/>
</dbReference>
<comment type="caution">
    <text evidence="2">The sequence shown here is derived from an EMBL/GenBank/DDBJ whole genome shotgun (WGS) entry which is preliminary data.</text>
</comment>
<dbReference type="PANTHER" id="PTHR30546">
    <property type="entry name" value="FLAVODOXIN-RELATED PROTEIN WRBA-RELATED"/>
    <property type="match status" value="1"/>
</dbReference>
<evidence type="ECO:0000313" key="2">
    <source>
        <dbReference type="EMBL" id="RDI69054.1"/>
    </source>
</evidence>
<name>A0A370IHW0_9NOCA</name>
<dbReference type="GO" id="GO:0016020">
    <property type="term" value="C:membrane"/>
    <property type="evidence" value="ECO:0007669"/>
    <property type="project" value="TreeGrafter"/>
</dbReference>
<evidence type="ECO:0000313" key="3">
    <source>
        <dbReference type="Proteomes" id="UP000254869"/>
    </source>
</evidence>
<dbReference type="PANTHER" id="PTHR30546:SF23">
    <property type="entry name" value="FLAVOPROTEIN-LIKE PROTEIN YCP4-RELATED"/>
    <property type="match status" value="1"/>
</dbReference>
<dbReference type="STRING" id="1210086.GCA_001613105_00446"/>
<dbReference type="GO" id="GO:0003955">
    <property type="term" value="F:NAD(P)H dehydrogenase (quinone) activity"/>
    <property type="evidence" value="ECO:0007669"/>
    <property type="project" value="TreeGrafter"/>
</dbReference>